<keyword evidence="7" id="KW-0067">ATP-binding</keyword>
<dbReference type="InterPro" id="IPR010935">
    <property type="entry name" value="SMC_hinge"/>
</dbReference>
<dbReference type="GO" id="GO:0051301">
    <property type="term" value="P:cell division"/>
    <property type="evidence" value="ECO:0007669"/>
    <property type="project" value="UniProtKB-KW"/>
</dbReference>
<dbReference type="PIRSF" id="PIRSF005719">
    <property type="entry name" value="SMC"/>
    <property type="match status" value="1"/>
</dbReference>
<evidence type="ECO:0000256" key="7">
    <source>
        <dbReference type="ARBA" id="ARBA00022840"/>
    </source>
</evidence>
<proteinExistence type="inferred from homology"/>
<keyword evidence="9" id="KW-0226">DNA condensation</keyword>
<dbReference type="InterPro" id="IPR003395">
    <property type="entry name" value="RecF/RecN/SMC_N"/>
</dbReference>
<organism evidence="15 16">
    <name type="scientific">Elaeis guineensis var. tenera</name>
    <name type="common">Oil palm</name>
    <dbReference type="NCBI Taxonomy" id="51953"/>
    <lineage>
        <taxon>Eukaryota</taxon>
        <taxon>Viridiplantae</taxon>
        <taxon>Streptophyta</taxon>
        <taxon>Embryophyta</taxon>
        <taxon>Tracheophyta</taxon>
        <taxon>Spermatophyta</taxon>
        <taxon>Magnoliopsida</taxon>
        <taxon>Liliopsida</taxon>
        <taxon>Arecaceae</taxon>
        <taxon>Arecoideae</taxon>
        <taxon>Cocoseae</taxon>
        <taxon>Elaeidinae</taxon>
        <taxon>Elaeis</taxon>
    </lineage>
</organism>
<keyword evidence="10" id="KW-0539">Nucleus</keyword>
<dbReference type="InterPro" id="IPR024704">
    <property type="entry name" value="SMC"/>
</dbReference>
<dbReference type="Proteomes" id="UP000504607">
    <property type="component" value="Chromosome 8"/>
</dbReference>
<feature type="coiled-coil region" evidence="13">
    <location>
        <begin position="525"/>
        <end position="794"/>
    </location>
</feature>
<keyword evidence="12" id="KW-0131">Cell cycle</keyword>
<evidence type="ECO:0000256" key="2">
    <source>
        <dbReference type="ARBA" id="ARBA00006005"/>
    </source>
</evidence>
<keyword evidence="5" id="KW-0547">Nucleotide-binding</keyword>
<evidence type="ECO:0000259" key="14">
    <source>
        <dbReference type="SMART" id="SM00968"/>
    </source>
</evidence>
<protein>
    <recommendedName>
        <fullName evidence="3">Structural maintenance of chromosomes protein 4</fullName>
    </recommendedName>
</protein>
<keyword evidence="4" id="KW-0132">Cell division</keyword>
<dbReference type="SUPFAM" id="SSF52540">
    <property type="entry name" value="P-loop containing nucleoside triphosphate hydrolases"/>
    <property type="match status" value="1"/>
</dbReference>
<evidence type="ECO:0000256" key="6">
    <source>
        <dbReference type="ARBA" id="ARBA00022776"/>
    </source>
</evidence>
<feature type="coiled-coil region" evidence="13">
    <location>
        <begin position="21"/>
        <end position="311"/>
    </location>
</feature>
<evidence type="ECO:0000256" key="10">
    <source>
        <dbReference type="ARBA" id="ARBA00023242"/>
    </source>
</evidence>
<dbReference type="SMART" id="SM00968">
    <property type="entry name" value="SMC_hinge"/>
    <property type="match status" value="1"/>
</dbReference>
<evidence type="ECO:0000313" key="16">
    <source>
        <dbReference type="RefSeq" id="XP_029121752.1"/>
    </source>
</evidence>
<dbReference type="GO" id="GO:0007076">
    <property type="term" value="P:mitotic chromosome condensation"/>
    <property type="evidence" value="ECO:0007669"/>
    <property type="project" value="TreeGrafter"/>
</dbReference>
<comment type="similarity">
    <text evidence="2">Belongs to the SMC family. SMC4 subfamily.</text>
</comment>
<evidence type="ECO:0000256" key="5">
    <source>
        <dbReference type="ARBA" id="ARBA00022741"/>
    </source>
</evidence>
<dbReference type="Gene3D" id="3.40.50.300">
    <property type="entry name" value="P-loop containing nucleotide triphosphate hydrolases"/>
    <property type="match status" value="1"/>
</dbReference>
<evidence type="ECO:0000256" key="13">
    <source>
        <dbReference type="SAM" id="Coils"/>
    </source>
</evidence>
<dbReference type="InterPro" id="IPR027417">
    <property type="entry name" value="P-loop_NTPase"/>
</dbReference>
<feature type="coiled-coil region" evidence="13">
    <location>
        <begin position="851"/>
        <end position="888"/>
    </location>
</feature>
<dbReference type="GO" id="GO:0051321">
    <property type="term" value="P:meiotic cell cycle"/>
    <property type="evidence" value="ECO:0007669"/>
    <property type="project" value="UniProtKB-KW"/>
</dbReference>
<name>A0A8N4IA25_ELAGV</name>
<evidence type="ECO:0000256" key="8">
    <source>
        <dbReference type="ARBA" id="ARBA00023054"/>
    </source>
</evidence>
<dbReference type="Gene3D" id="1.10.287.1490">
    <property type="match status" value="1"/>
</dbReference>
<keyword evidence="6" id="KW-0498">Mitosis</keyword>
<dbReference type="FunFam" id="1.20.1060.20:FF:000003">
    <property type="entry name" value="Structural maintenance of chromosomes 4"/>
    <property type="match status" value="1"/>
</dbReference>
<dbReference type="SUPFAM" id="SSF75553">
    <property type="entry name" value="Smc hinge domain"/>
    <property type="match status" value="1"/>
</dbReference>
<dbReference type="AlphaFoldDB" id="A0A8N4IA25"/>
<dbReference type="OrthoDB" id="759496at2759"/>
<gene>
    <name evidence="16" type="primary">LOC105049518</name>
</gene>
<keyword evidence="11" id="KW-0469">Meiosis</keyword>
<accession>A0A8N4IA25</accession>
<feature type="domain" description="SMC hinge" evidence="14">
    <location>
        <begin position="360"/>
        <end position="476"/>
    </location>
</feature>
<evidence type="ECO:0000256" key="1">
    <source>
        <dbReference type="ARBA" id="ARBA00004123"/>
    </source>
</evidence>
<keyword evidence="8 13" id="KW-0175">Coiled coil</keyword>
<evidence type="ECO:0000256" key="3">
    <source>
        <dbReference type="ARBA" id="ARBA00018693"/>
    </source>
</evidence>
<dbReference type="PANTHER" id="PTHR18937">
    <property type="entry name" value="STRUCTURAL MAINTENANCE OF CHROMOSOMES SMC FAMILY MEMBER"/>
    <property type="match status" value="1"/>
</dbReference>
<evidence type="ECO:0000256" key="11">
    <source>
        <dbReference type="ARBA" id="ARBA00023254"/>
    </source>
</evidence>
<dbReference type="GO" id="GO:0005634">
    <property type="term" value="C:nucleus"/>
    <property type="evidence" value="ECO:0007669"/>
    <property type="project" value="UniProtKB-SubCell"/>
</dbReference>
<dbReference type="PANTHER" id="PTHR18937:SF172">
    <property type="entry name" value="STRUCTURAL MAINTENANCE OF CHROMOSOMES PROTEIN"/>
    <property type="match status" value="1"/>
</dbReference>
<reference evidence="16" key="1">
    <citation type="submission" date="2025-08" db="UniProtKB">
        <authorList>
            <consortium name="RefSeq"/>
        </authorList>
    </citation>
    <scope>IDENTIFICATION</scope>
</reference>
<dbReference type="Gene3D" id="1.20.1060.20">
    <property type="match status" value="1"/>
</dbReference>
<dbReference type="Pfam" id="PF06470">
    <property type="entry name" value="SMC_hinge"/>
    <property type="match status" value="1"/>
</dbReference>
<sequence length="1059" mass="121224">MLAWDHGISLSYTSYLYPYRLELLNEKRTAVVQMVKLAENERDNLENVKNEAEAYMLKELTLLKWQEKVTKLACDDSTSRIVQLRENVSSLQENLTNEREKIQQNSTTLKELEVVYNRYMKRQEELDTDMRTCKEHFKEFERQDVKYREDLKHLKQKIKKIENKLEKDTSKIDELLKENEKSSNLIPKLEQEIPKLQQLLMDEEKILEEIKESSKDETERHRSELMEVRAELEPWENQLIGHKGKLDVACAERRLLKEKHDAARAAFEDAQQQMDDIVGKIKQKNMHIAEVQTMIEKNRLEASEARKLEQECIEKQELLIPLEQATRQKVTEFMSILESERSQGSVLKAILHAKESKEIEGIYGRLGDLGAIDAKYNVAVSTACPGLDFIVVETTAAAQACVELLRRKNLGIATFMILEKQVDQRHKMKEKAKTPEGVPRLFDLVTVKDERLKLAFFAALGSTVVAKDLDQATRIAYGGDRQFCRVVTLEGALFEKSGTMSGGGGKPQGGKMGTSIRESVSEEAVANADKELAQLVDQLSDLHQRIVEATRHYQASEKAEAHLDMELAKSQKEIDSLNAQYSYIEKQLDSLKSASEPKKDEVNKLKELDRIISAEQAELENLVKCSSDLKEQASELQKKIENAGGEMLKNQKLKVTNLQSDIDKTSTEINRHRVKIASGENMVKKMTKGIEESKKEREKFVEEKEKMMSVFKQIEQKAFLVQENYKKTQELIDLHKDVLDETKAEYNKLKKTMDDLRAAEVDAEYKLQDMKKLMKDWEMKAKGFNKKLDAIQRDLVKHMDQIQKDAIDPEKLQATLSDESLNNACDMKRAMEMVALLEAQLKDMNPNLDSISEYRKKAVLYNDRVEELNAVTQEHDGLKKQYDGLRKKRLDEFMAGFNIISLKLKEMYQVYGGTVCNIGFWMITLGGDAELELVDSLDPFSEGVVFSVRPPKKSWKNIANLSGGEKTLSSLALVFALHHYKPTPLYVIDEIDAALDFKNVSIVGHYVKERTRDAPFIIISLRNNMFELADRLVGIYKTDNCTKSITINPGSFVDCGRAS</sequence>
<comment type="subcellular location">
    <subcellularLocation>
        <location evidence="1">Nucleus</location>
    </subcellularLocation>
</comment>
<dbReference type="Gene3D" id="3.30.70.1620">
    <property type="match status" value="1"/>
</dbReference>
<evidence type="ECO:0000256" key="4">
    <source>
        <dbReference type="ARBA" id="ARBA00022618"/>
    </source>
</evidence>
<dbReference type="GO" id="GO:0005524">
    <property type="term" value="F:ATP binding"/>
    <property type="evidence" value="ECO:0007669"/>
    <property type="project" value="UniProtKB-KW"/>
</dbReference>
<dbReference type="Pfam" id="PF02463">
    <property type="entry name" value="SMC_N"/>
    <property type="match status" value="1"/>
</dbReference>
<evidence type="ECO:0000256" key="12">
    <source>
        <dbReference type="ARBA" id="ARBA00023306"/>
    </source>
</evidence>
<dbReference type="GO" id="GO:0000796">
    <property type="term" value="C:condensin complex"/>
    <property type="evidence" value="ECO:0007669"/>
    <property type="project" value="TreeGrafter"/>
</dbReference>
<dbReference type="InterPro" id="IPR036277">
    <property type="entry name" value="SMC_hinge_sf"/>
</dbReference>
<evidence type="ECO:0000313" key="15">
    <source>
        <dbReference type="Proteomes" id="UP000504607"/>
    </source>
</evidence>
<keyword evidence="15" id="KW-1185">Reference proteome</keyword>
<evidence type="ECO:0000256" key="9">
    <source>
        <dbReference type="ARBA" id="ARBA00023067"/>
    </source>
</evidence>
<dbReference type="GO" id="GO:0016887">
    <property type="term" value="F:ATP hydrolysis activity"/>
    <property type="evidence" value="ECO:0007669"/>
    <property type="project" value="InterPro"/>
</dbReference>
<dbReference type="FunFam" id="3.40.50.300:FF:000481">
    <property type="entry name" value="Structural maintenance of chromosomes 4"/>
    <property type="match status" value="1"/>
</dbReference>
<dbReference type="RefSeq" id="XP_029121752.1">
    <property type="nucleotide sequence ID" value="XM_029265919.1"/>
</dbReference>